<sequence length="251" mass="26886">MHAHLIFAIAVFVIASVLHGVTGIGFPIMTTAALALFMPLKSAILITLFPTLLINLLSFLSGHKASDVIRSSAPLALSSTVGSLLGVQLLFWVQQSYLLLVLALATFFYVYSAVFREAKIASPSRGGTLAYGMLAGLVGGPTNAMSPVLMMFLLSTSEDKNTISQSANLCFLLGKLSQLVIFSLYGEALFEPKLLSMTLGLTLISILFLNGGFALRRRISVVRFKHIIIVVLALLAVSLSVKAVTHLLGQF</sequence>
<keyword evidence="5 7" id="KW-1133">Transmembrane helix</keyword>
<dbReference type="Pfam" id="PF01925">
    <property type="entry name" value="TauE"/>
    <property type="match status" value="1"/>
</dbReference>
<proteinExistence type="predicted"/>
<comment type="caution">
    <text evidence="8">The sequence shown here is derived from an EMBL/GenBank/DDBJ whole genome shotgun (WGS) entry which is preliminary data.</text>
</comment>
<evidence type="ECO:0000256" key="1">
    <source>
        <dbReference type="ARBA" id="ARBA00004651"/>
    </source>
</evidence>
<evidence type="ECO:0000313" key="8">
    <source>
        <dbReference type="EMBL" id="OIQ72845.1"/>
    </source>
</evidence>
<reference evidence="8" key="1">
    <citation type="submission" date="2016-10" db="EMBL/GenBank/DDBJ databases">
        <title>Sequence of Gallionella enrichment culture.</title>
        <authorList>
            <person name="Poehlein A."/>
            <person name="Muehling M."/>
            <person name="Daniel R."/>
        </authorList>
    </citation>
    <scope>NUCLEOTIDE SEQUENCE</scope>
</reference>
<evidence type="ECO:0000256" key="4">
    <source>
        <dbReference type="ARBA" id="ARBA00022692"/>
    </source>
</evidence>
<protein>
    <submittedName>
        <fullName evidence="8">Sulfite exporter TauE/SafE</fullName>
    </submittedName>
</protein>
<keyword evidence="6 7" id="KW-0472">Membrane</keyword>
<evidence type="ECO:0000256" key="3">
    <source>
        <dbReference type="ARBA" id="ARBA00022475"/>
    </source>
</evidence>
<feature type="transmembrane region" description="Helical" evidence="7">
    <location>
        <begin position="36"/>
        <end position="60"/>
    </location>
</feature>
<evidence type="ECO:0000256" key="2">
    <source>
        <dbReference type="ARBA" id="ARBA00022448"/>
    </source>
</evidence>
<dbReference type="PANTHER" id="PTHR30269">
    <property type="entry name" value="TRANSMEMBRANE PROTEIN YFCA"/>
    <property type="match status" value="1"/>
</dbReference>
<dbReference type="AlphaFoldDB" id="A0A1J5QA36"/>
<dbReference type="InterPro" id="IPR052017">
    <property type="entry name" value="TSUP"/>
</dbReference>
<feature type="transmembrane region" description="Helical" evidence="7">
    <location>
        <begin position="194"/>
        <end position="215"/>
    </location>
</feature>
<comment type="subcellular location">
    <subcellularLocation>
        <location evidence="1">Cell membrane</location>
        <topology evidence="1">Multi-pass membrane protein</topology>
    </subcellularLocation>
</comment>
<feature type="transmembrane region" description="Helical" evidence="7">
    <location>
        <begin position="97"/>
        <end position="116"/>
    </location>
</feature>
<evidence type="ECO:0000256" key="5">
    <source>
        <dbReference type="ARBA" id="ARBA00022989"/>
    </source>
</evidence>
<evidence type="ECO:0000256" key="6">
    <source>
        <dbReference type="ARBA" id="ARBA00023136"/>
    </source>
</evidence>
<keyword evidence="2" id="KW-0813">Transport</keyword>
<keyword evidence="3" id="KW-1003">Cell membrane</keyword>
<evidence type="ECO:0000256" key="7">
    <source>
        <dbReference type="SAM" id="Phobius"/>
    </source>
</evidence>
<dbReference type="GO" id="GO:0005886">
    <property type="term" value="C:plasma membrane"/>
    <property type="evidence" value="ECO:0007669"/>
    <property type="project" value="UniProtKB-SubCell"/>
</dbReference>
<feature type="transmembrane region" description="Helical" evidence="7">
    <location>
        <begin position="72"/>
        <end position="91"/>
    </location>
</feature>
<accession>A0A1J5QA36</accession>
<organism evidence="8">
    <name type="scientific">mine drainage metagenome</name>
    <dbReference type="NCBI Taxonomy" id="410659"/>
    <lineage>
        <taxon>unclassified sequences</taxon>
        <taxon>metagenomes</taxon>
        <taxon>ecological metagenomes</taxon>
    </lineage>
</organism>
<feature type="transmembrane region" description="Helical" evidence="7">
    <location>
        <begin position="227"/>
        <end position="248"/>
    </location>
</feature>
<dbReference type="EMBL" id="MLJW01003108">
    <property type="protein sequence ID" value="OIQ72845.1"/>
    <property type="molecule type" value="Genomic_DNA"/>
</dbReference>
<keyword evidence="4 7" id="KW-0812">Transmembrane</keyword>
<dbReference type="PANTHER" id="PTHR30269:SF32">
    <property type="entry name" value="MEMBRANE TRANSPORTER PROTEIN-RELATED"/>
    <property type="match status" value="1"/>
</dbReference>
<dbReference type="InterPro" id="IPR002781">
    <property type="entry name" value="TM_pro_TauE-like"/>
</dbReference>
<gene>
    <name evidence="8" type="ORF">GALL_455250</name>
</gene>
<name>A0A1J5QA36_9ZZZZ</name>
<feature type="transmembrane region" description="Helical" evidence="7">
    <location>
        <begin position="128"/>
        <end position="154"/>
    </location>
</feature>